<protein>
    <submittedName>
        <fullName evidence="1">DUF861 domain-containing protein</fullName>
    </submittedName>
</protein>
<dbReference type="InterPro" id="IPR014710">
    <property type="entry name" value="RmlC-like_jellyroll"/>
</dbReference>
<dbReference type="OrthoDB" id="3828611at2"/>
<dbReference type="InterPro" id="IPR011051">
    <property type="entry name" value="RmlC_Cupin_sf"/>
</dbReference>
<dbReference type="InterPro" id="IPR010424">
    <property type="entry name" value="EutQ"/>
</dbReference>
<sequence>MKAMDTALLEEIVRRVISEELKNLEDQELDKTVDPSGIIHVRSGSVNCKPFDTGKAGDKVFITDLYTLGESPNMACGIMEMEESAFDWTLTYDEIDFIIEGTLEIIINNRKVVGNKGDVLFIPKDTRIQFSCPKYTRFLFVTYPANWEELSKG</sequence>
<comment type="caution">
    <text evidence="1">The sequence shown here is derived from an EMBL/GenBank/DDBJ whole genome shotgun (WGS) entry which is preliminary data.</text>
</comment>
<reference evidence="1 2" key="1">
    <citation type="submission" date="2019-10" db="EMBL/GenBank/DDBJ databases">
        <title>Alkaliphilus serpentinus sp. nov. and Alkaliphilus pronyensis sp. nov., two novel anaerobic alkaliphilic species isolated from the serpentinized-hosted hydrothermal field of the Prony Bay (New Caledonia).</title>
        <authorList>
            <person name="Postec A."/>
        </authorList>
    </citation>
    <scope>NUCLEOTIDE SEQUENCE [LARGE SCALE GENOMIC DNA]</scope>
    <source>
        <strain evidence="1 2">LacT</strain>
    </source>
</reference>
<dbReference type="PANTHER" id="PTHR36169:SF1">
    <property type="entry name" value="ACETATE KINASE EUTQ"/>
    <property type="match status" value="1"/>
</dbReference>
<name>A0A833MCK4_9FIRM</name>
<organism evidence="1 2">
    <name type="scientific">Alkaliphilus serpentinus</name>
    <dbReference type="NCBI Taxonomy" id="1482731"/>
    <lineage>
        <taxon>Bacteria</taxon>
        <taxon>Bacillati</taxon>
        <taxon>Bacillota</taxon>
        <taxon>Clostridia</taxon>
        <taxon>Peptostreptococcales</taxon>
        <taxon>Natronincolaceae</taxon>
        <taxon>Alkaliphilus</taxon>
    </lineage>
</organism>
<gene>
    <name evidence="1" type="ORF">F8153_15080</name>
</gene>
<dbReference type="EMBL" id="WBZB01000063">
    <property type="protein sequence ID" value="KAB3525613.1"/>
    <property type="molecule type" value="Genomic_DNA"/>
</dbReference>
<proteinExistence type="predicted"/>
<keyword evidence="2" id="KW-1185">Reference proteome</keyword>
<evidence type="ECO:0000313" key="1">
    <source>
        <dbReference type="EMBL" id="KAB3525613.1"/>
    </source>
</evidence>
<evidence type="ECO:0000313" key="2">
    <source>
        <dbReference type="Proteomes" id="UP000465601"/>
    </source>
</evidence>
<accession>A0A833MCK4</accession>
<dbReference type="SUPFAM" id="SSF51182">
    <property type="entry name" value="RmlC-like cupins"/>
    <property type="match status" value="1"/>
</dbReference>
<dbReference type="PANTHER" id="PTHR36169">
    <property type="entry name" value="ETHANOLAMINE UTILIZATION PROTEIN EUTQ"/>
    <property type="match status" value="1"/>
</dbReference>
<dbReference type="Proteomes" id="UP000465601">
    <property type="component" value="Unassembled WGS sequence"/>
</dbReference>
<dbReference type="AlphaFoldDB" id="A0A833MCK4"/>
<dbReference type="Gene3D" id="2.60.120.10">
    <property type="entry name" value="Jelly Rolls"/>
    <property type="match status" value="1"/>
</dbReference>
<dbReference type="CDD" id="cd02228">
    <property type="entry name" value="cupin_EutQ"/>
    <property type="match status" value="1"/>
</dbReference>
<dbReference type="Pfam" id="PF06249">
    <property type="entry name" value="EutQ"/>
    <property type="match status" value="1"/>
</dbReference>
<dbReference type="RefSeq" id="WP_151867180.1">
    <property type="nucleotide sequence ID" value="NZ_WBZB01000063.1"/>
</dbReference>